<evidence type="ECO:0000313" key="3">
    <source>
        <dbReference type="EMBL" id="RPB15352.1"/>
    </source>
</evidence>
<dbReference type="Proteomes" id="UP000277580">
    <property type="component" value="Unassembled WGS sequence"/>
</dbReference>
<gene>
    <name evidence="3" type="ORF">P167DRAFT_425805</name>
</gene>
<evidence type="ECO:0000256" key="2">
    <source>
        <dbReference type="SAM" id="SignalP"/>
    </source>
</evidence>
<evidence type="ECO:0000256" key="1">
    <source>
        <dbReference type="SAM" id="MobiDB-lite"/>
    </source>
</evidence>
<proteinExistence type="predicted"/>
<sequence>MDRLSAAVCSAVQFTLFSSLFASLLLSPRSAALSVASQQRHTHIATVRERETAVPLNRFHTSISHTHSSPPNTSTLQLHRKHQQSQKHQFN</sequence>
<reference evidence="3 4" key="1">
    <citation type="journal article" date="2018" name="Nat. Ecol. Evol.">
        <title>Pezizomycetes genomes reveal the molecular basis of ectomycorrhizal truffle lifestyle.</title>
        <authorList>
            <person name="Murat C."/>
            <person name="Payen T."/>
            <person name="Noel B."/>
            <person name="Kuo A."/>
            <person name="Morin E."/>
            <person name="Chen J."/>
            <person name="Kohler A."/>
            <person name="Krizsan K."/>
            <person name="Balestrini R."/>
            <person name="Da Silva C."/>
            <person name="Montanini B."/>
            <person name="Hainaut M."/>
            <person name="Levati E."/>
            <person name="Barry K.W."/>
            <person name="Belfiori B."/>
            <person name="Cichocki N."/>
            <person name="Clum A."/>
            <person name="Dockter R.B."/>
            <person name="Fauchery L."/>
            <person name="Guy J."/>
            <person name="Iotti M."/>
            <person name="Le Tacon F."/>
            <person name="Lindquist E.A."/>
            <person name="Lipzen A."/>
            <person name="Malagnac F."/>
            <person name="Mello A."/>
            <person name="Molinier V."/>
            <person name="Miyauchi S."/>
            <person name="Poulain J."/>
            <person name="Riccioni C."/>
            <person name="Rubini A."/>
            <person name="Sitrit Y."/>
            <person name="Splivallo R."/>
            <person name="Traeger S."/>
            <person name="Wang M."/>
            <person name="Zifcakova L."/>
            <person name="Wipf D."/>
            <person name="Zambonelli A."/>
            <person name="Paolocci F."/>
            <person name="Nowrousian M."/>
            <person name="Ottonello S."/>
            <person name="Baldrian P."/>
            <person name="Spatafora J.W."/>
            <person name="Henrissat B."/>
            <person name="Nagy L.G."/>
            <person name="Aury J.M."/>
            <person name="Wincker P."/>
            <person name="Grigoriev I.V."/>
            <person name="Bonfante P."/>
            <person name="Martin F.M."/>
        </authorList>
    </citation>
    <scope>NUCLEOTIDE SEQUENCE [LARGE SCALE GENOMIC DNA]</scope>
    <source>
        <strain evidence="3 4">CCBAS932</strain>
    </source>
</reference>
<accession>A0A3N4L1H3</accession>
<dbReference type="InParanoid" id="A0A3N4L1H3"/>
<feature type="compositionally biased region" description="Low complexity" evidence="1">
    <location>
        <begin position="60"/>
        <end position="75"/>
    </location>
</feature>
<protein>
    <recommendedName>
        <fullName evidence="5">Secreted protein</fullName>
    </recommendedName>
</protein>
<dbReference type="AlphaFoldDB" id="A0A3N4L1H3"/>
<name>A0A3N4L1H3_9PEZI</name>
<evidence type="ECO:0000313" key="4">
    <source>
        <dbReference type="Proteomes" id="UP000277580"/>
    </source>
</evidence>
<evidence type="ECO:0008006" key="5">
    <source>
        <dbReference type="Google" id="ProtNLM"/>
    </source>
</evidence>
<feature type="signal peptide" evidence="2">
    <location>
        <begin position="1"/>
        <end position="32"/>
    </location>
</feature>
<dbReference type="EMBL" id="ML119113">
    <property type="protein sequence ID" value="RPB15352.1"/>
    <property type="molecule type" value="Genomic_DNA"/>
</dbReference>
<keyword evidence="2" id="KW-0732">Signal</keyword>
<feature type="region of interest" description="Disordered" evidence="1">
    <location>
        <begin position="58"/>
        <end position="91"/>
    </location>
</feature>
<keyword evidence="4" id="KW-1185">Reference proteome</keyword>
<organism evidence="3 4">
    <name type="scientific">Morchella conica CCBAS932</name>
    <dbReference type="NCBI Taxonomy" id="1392247"/>
    <lineage>
        <taxon>Eukaryota</taxon>
        <taxon>Fungi</taxon>
        <taxon>Dikarya</taxon>
        <taxon>Ascomycota</taxon>
        <taxon>Pezizomycotina</taxon>
        <taxon>Pezizomycetes</taxon>
        <taxon>Pezizales</taxon>
        <taxon>Morchellaceae</taxon>
        <taxon>Morchella</taxon>
    </lineage>
</organism>
<feature type="chain" id="PRO_5018199236" description="Secreted protein" evidence="2">
    <location>
        <begin position="33"/>
        <end position="91"/>
    </location>
</feature>
<feature type="compositionally biased region" description="Basic residues" evidence="1">
    <location>
        <begin position="78"/>
        <end position="91"/>
    </location>
</feature>